<accession>A0A8K0WL95</accession>
<dbReference type="AlphaFoldDB" id="A0A8K0WL95"/>
<dbReference type="SMART" id="SM00248">
    <property type="entry name" value="ANK"/>
    <property type="match status" value="6"/>
</dbReference>
<dbReference type="Gene3D" id="1.25.40.20">
    <property type="entry name" value="Ankyrin repeat-containing domain"/>
    <property type="match status" value="1"/>
</dbReference>
<evidence type="ECO:0000256" key="2">
    <source>
        <dbReference type="ARBA" id="ARBA00023043"/>
    </source>
</evidence>
<dbReference type="PROSITE" id="PS50088">
    <property type="entry name" value="ANK_REPEAT"/>
    <property type="match status" value="4"/>
</dbReference>
<evidence type="ECO:0000313" key="6">
    <source>
        <dbReference type="Proteomes" id="UP000813444"/>
    </source>
</evidence>
<feature type="repeat" description="ANK" evidence="3">
    <location>
        <begin position="438"/>
        <end position="470"/>
    </location>
</feature>
<dbReference type="SUPFAM" id="SSF48403">
    <property type="entry name" value="Ankyrin repeat"/>
    <property type="match status" value="1"/>
</dbReference>
<protein>
    <submittedName>
        <fullName evidence="5">Ankyrin repeat-containing domain protein</fullName>
    </submittedName>
</protein>
<dbReference type="Proteomes" id="UP000813444">
    <property type="component" value="Unassembled WGS sequence"/>
</dbReference>
<dbReference type="PANTHER" id="PTHR24198:SF165">
    <property type="entry name" value="ANKYRIN REPEAT-CONTAINING PROTEIN-RELATED"/>
    <property type="match status" value="1"/>
</dbReference>
<feature type="coiled-coil region" evidence="4">
    <location>
        <begin position="127"/>
        <end position="154"/>
    </location>
</feature>
<comment type="caution">
    <text evidence="5">The sequence shown here is derived from an EMBL/GenBank/DDBJ whole genome shotgun (WGS) entry which is preliminary data.</text>
</comment>
<dbReference type="OrthoDB" id="366390at2759"/>
<keyword evidence="2 3" id="KW-0040">ANK repeat</keyword>
<keyword evidence="4" id="KW-0175">Coiled coil</keyword>
<evidence type="ECO:0000256" key="4">
    <source>
        <dbReference type="SAM" id="Coils"/>
    </source>
</evidence>
<evidence type="ECO:0000256" key="3">
    <source>
        <dbReference type="PROSITE-ProRule" id="PRU00023"/>
    </source>
</evidence>
<feature type="repeat" description="ANK" evidence="3">
    <location>
        <begin position="366"/>
        <end position="398"/>
    </location>
</feature>
<dbReference type="PROSITE" id="PS50297">
    <property type="entry name" value="ANK_REP_REGION"/>
    <property type="match status" value="1"/>
</dbReference>
<sequence length="674" mass="75066">MDPLSVTAGVVGILDTVTKLSGAISKFQHDYKAADEDIRFARKHALLLREEIQGLDALTLPSYTPSEPTKTHHLLDSHRNIPSGNTGMDKMSFNIAMSTARDLLSNIEEAFPLRSKPHTWKSKVRWAMKDKQALDSLKQQLKSAESTLQGVVATEQLRVSRMIYNLLQQQRPSFDDLNDHGSMGGKVVELPPKSQLRSHPGVTEIESKLASVTVTEDDMTTEFTTQVITMPNKYHPWSAKLEGMGITARFISLPKQEGTEYRLAAHMSLLGKIYSIRLQASLQNLSFDRLFHVHNVIPTDSEMALACKAGDFNSVRQLLMSGMGHGSDVTASGLPVLDYAINNGSTRLVRLLLEHGADPDMAYGEHNMTALQMCFLRNKPDIARMLLSKGADLEHVDNDGYSVLSYLWVNEGRLEESANLMRLCMAHGFTEVNACDSRGWTAFHRAAAIGTAEDVKAFLLLGASLDLRAEWYGWTALFFAASHDNVETFEAIVKHSGENVYQSLDGDGWNLLHCCTYFDAPNVMRMVLRSGVDVNQKTHPAPLPEDPELSYRELTAADIAIYVGPNRWQVFMDALADTGREEDLKGYDDVFWDAGIHEDTDDDTNSGKDAQVIYGAEDVDDRWSLLHWACYNGSSKVKRLLLLKGADPEHLDAIMMEDNPTLLPTSPFQGRDMD</sequence>
<feature type="repeat" description="ANK" evidence="3">
    <location>
        <begin position="621"/>
        <end position="653"/>
    </location>
</feature>
<organism evidence="5 6">
    <name type="scientific">Stachybotrys elegans</name>
    <dbReference type="NCBI Taxonomy" id="80388"/>
    <lineage>
        <taxon>Eukaryota</taxon>
        <taxon>Fungi</taxon>
        <taxon>Dikarya</taxon>
        <taxon>Ascomycota</taxon>
        <taxon>Pezizomycotina</taxon>
        <taxon>Sordariomycetes</taxon>
        <taxon>Hypocreomycetidae</taxon>
        <taxon>Hypocreales</taxon>
        <taxon>Stachybotryaceae</taxon>
        <taxon>Stachybotrys</taxon>
    </lineage>
</organism>
<keyword evidence="1" id="KW-0677">Repeat</keyword>
<reference evidence="5" key="1">
    <citation type="journal article" date="2021" name="Nat. Commun.">
        <title>Genetic determinants of endophytism in the Arabidopsis root mycobiome.</title>
        <authorList>
            <person name="Mesny F."/>
            <person name="Miyauchi S."/>
            <person name="Thiergart T."/>
            <person name="Pickel B."/>
            <person name="Atanasova L."/>
            <person name="Karlsson M."/>
            <person name="Huettel B."/>
            <person name="Barry K.W."/>
            <person name="Haridas S."/>
            <person name="Chen C."/>
            <person name="Bauer D."/>
            <person name="Andreopoulos W."/>
            <person name="Pangilinan J."/>
            <person name="LaButti K."/>
            <person name="Riley R."/>
            <person name="Lipzen A."/>
            <person name="Clum A."/>
            <person name="Drula E."/>
            <person name="Henrissat B."/>
            <person name="Kohler A."/>
            <person name="Grigoriev I.V."/>
            <person name="Martin F.M."/>
            <person name="Hacquard S."/>
        </authorList>
    </citation>
    <scope>NUCLEOTIDE SEQUENCE</scope>
    <source>
        <strain evidence="5">MPI-CAGE-CH-0235</strain>
    </source>
</reference>
<proteinExistence type="predicted"/>
<evidence type="ECO:0000313" key="5">
    <source>
        <dbReference type="EMBL" id="KAH7304238.1"/>
    </source>
</evidence>
<dbReference type="Pfam" id="PF12796">
    <property type="entry name" value="Ank_2"/>
    <property type="match status" value="2"/>
</dbReference>
<feature type="repeat" description="ANK" evidence="3">
    <location>
        <begin position="332"/>
        <end position="364"/>
    </location>
</feature>
<dbReference type="InterPro" id="IPR002110">
    <property type="entry name" value="Ankyrin_rpt"/>
</dbReference>
<name>A0A8K0WL95_9HYPO</name>
<dbReference type="PANTHER" id="PTHR24198">
    <property type="entry name" value="ANKYRIN REPEAT AND PROTEIN KINASE DOMAIN-CONTAINING PROTEIN"/>
    <property type="match status" value="1"/>
</dbReference>
<dbReference type="EMBL" id="JAGPNK010000024">
    <property type="protein sequence ID" value="KAH7304238.1"/>
    <property type="molecule type" value="Genomic_DNA"/>
</dbReference>
<dbReference type="InterPro" id="IPR036770">
    <property type="entry name" value="Ankyrin_rpt-contain_sf"/>
</dbReference>
<dbReference type="Pfam" id="PF13606">
    <property type="entry name" value="Ank_3"/>
    <property type="match status" value="1"/>
</dbReference>
<evidence type="ECO:0000256" key="1">
    <source>
        <dbReference type="ARBA" id="ARBA00022737"/>
    </source>
</evidence>
<keyword evidence="6" id="KW-1185">Reference proteome</keyword>
<gene>
    <name evidence="5" type="ORF">B0I35DRAFT_445369</name>
</gene>